<name>A0A4C1ZCS3_EUMVA</name>
<gene>
    <name evidence="2" type="ORF">EVAR_64634_1</name>
</gene>
<proteinExistence type="predicted"/>
<sequence>MIKLQENPRFWPYLPIFFEHPMQMDRIRESTFMNPIMKRSTTMSTISTLTPYGHRMIILKMGSATMRLNKPTVEAYPPTIFLLRIERSQLSPFAKCRFALSSPAPPPGPSPQSGHAPDHGADSAPRALPAVCQRVGTAPPAPSRAPPSLN</sequence>
<comment type="caution">
    <text evidence="2">The sequence shown here is derived from an EMBL/GenBank/DDBJ whole genome shotgun (WGS) entry which is preliminary data.</text>
</comment>
<feature type="compositionally biased region" description="Pro residues" evidence="1">
    <location>
        <begin position="139"/>
        <end position="150"/>
    </location>
</feature>
<reference evidence="2 3" key="1">
    <citation type="journal article" date="2019" name="Commun. Biol.">
        <title>The bagworm genome reveals a unique fibroin gene that provides high tensile strength.</title>
        <authorList>
            <person name="Kono N."/>
            <person name="Nakamura H."/>
            <person name="Ohtoshi R."/>
            <person name="Tomita M."/>
            <person name="Numata K."/>
            <person name="Arakawa K."/>
        </authorList>
    </citation>
    <scope>NUCLEOTIDE SEQUENCE [LARGE SCALE GENOMIC DNA]</scope>
</reference>
<feature type="region of interest" description="Disordered" evidence="1">
    <location>
        <begin position="98"/>
        <end position="150"/>
    </location>
</feature>
<keyword evidence="3" id="KW-1185">Reference proteome</keyword>
<evidence type="ECO:0000313" key="3">
    <source>
        <dbReference type="Proteomes" id="UP000299102"/>
    </source>
</evidence>
<dbReference type="AlphaFoldDB" id="A0A4C1ZCS3"/>
<accession>A0A4C1ZCS3</accession>
<evidence type="ECO:0000313" key="2">
    <source>
        <dbReference type="EMBL" id="GBP84739.1"/>
    </source>
</evidence>
<protein>
    <submittedName>
        <fullName evidence="2">Uncharacterized protein</fullName>
    </submittedName>
</protein>
<dbReference type="Proteomes" id="UP000299102">
    <property type="component" value="Unassembled WGS sequence"/>
</dbReference>
<dbReference type="EMBL" id="BGZK01001695">
    <property type="protein sequence ID" value="GBP84739.1"/>
    <property type="molecule type" value="Genomic_DNA"/>
</dbReference>
<evidence type="ECO:0000256" key="1">
    <source>
        <dbReference type="SAM" id="MobiDB-lite"/>
    </source>
</evidence>
<organism evidence="2 3">
    <name type="scientific">Eumeta variegata</name>
    <name type="common">Bagworm moth</name>
    <name type="synonym">Eumeta japonica</name>
    <dbReference type="NCBI Taxonomy" id="151549"/>
    <lineage>
        <taxon>Eukaryota</taxon>
        <taxon>Metazoa</taxon>
        <taxon>Ecdysozoa</taxon>
        <taxon>Arthropoda</taxon>
        <taxon>Hexapoda</taxon>
        <taxon>Insecta</taxon>
        <taxon>Pterygota</taxon>
        <taxon>Neoptera</taxon>
        <taxon>Endopterygota</taxon>
        <taxon>Lepidoptera</taxon>
        <taxon>Glossata</taxon>
        <taxon>Ditrysia</taxon>
        <taxon>Tineoidea</taxon>
        <taxon>Psychidae</taxon>
        <taxon>Oiketicinae</taxon>
        <taxon>Eumeta</taxon>
    </lineage>
</organism>